<dbReference type="InterPro" id="IPR032675">
    <property type="entry name" value="LRR_dom_sf"/>
</dbReference>
<dbReference type="SMART" id="SM00082">
    <property type="entry name" value="LRRCT"/>
    <property type="match status" value="1"/>
</dbReference>
<dbReference type="SMART" id="SM00409">
    <property type="entry name" value="IG"/>
    <property type="match status" value="3"/>
</dbReference>
<evidence type="ECO:0000313" key="15">
    <source>
        <dbReference type="EMBL" id="KAK1799886.1"/>
    </source>
</evidence>
<keyword evidence="11" id="KW-0393">Immunoglobulin domain</keyword>
<dbReference type="FunFam" id="2.60.40.10:FF:000161">
    <property type="entry name" value="Leucine rich repeats and immunoglobulin like domains 2"/>
    <property type="match status" value="1"/>
</dbReference>
<protein>
    <recommendedName>
        <fullName evidence="14">Ig-like domain-containing protein</fullName>
    </recommendedName>
</protein>
<dbReference type="InterPro" id="IPR013098">
    <property type="entry name" value="Ig_I-set"/>
</dbReference>
<accession>A0AAD8ZKN0</accession>
<dbReference type="SMART" id="SM00408">
    <property type="entry name" value="IGc2"/>
    <property type="match status" value="3"/>
</dbReference>
<dbReference type="Pfam" id="PF13927">
    <property type="entry name" value="Ig_3"/>
    <property type="match status" value="1"/>
</dbReference>
<keyword evidence="7 13" id="KW-1133">Transmembrane helix</keyword>
<dbReference type="SMART" id="SM00364">
    <property type="entry name" value="LRR_BAC"/>
    <property type="match status" value="3"/>
</dbReference>
<dbReference type="GO" id="GO:0005886">
    <property type="term" value="C:plasma membrane"/>
    <property type="evidence" value="ECO:0007669"/>
    <property type="project" value="UniProtKB-SubCell"/>
</dbReference>
<dbReference type="CDD" id="cd05763">
    <property type="entry name" value="IgI_LRIG1-like"/>
    <property type="match status" value="1"/>
</dbReference>
<dbReference type="Gene3D" id="2.60.40.10">
    <property type="entry name" value="Immunoglobulins"/>
    <property type="match status" value="3"/>
</dbReference>
<evidence type="ECO:0000313" key="16">
    <source>
        <dbReference type="Proteomes" id="UP001239994"/>
    </source>
</evidence>
<evidence type="ECO:0000256" key="1">
    <source>
        <dbReference type="ARBA" id="ARBA00004251"/>
    </source>
</evidence>
<proteinExistence type="predicted"/>
<name>A0AAD8ZKN0_9TELE</name>
<dbReference type="InterPro" id="IPR000483">
    <property type="entry name" value="Cys-rich_flank_reg_C"/>
</dbReference>
<keyword evidence="10" id="KW-0325">Glycoprotein</keyword>
<keyword evidence="5" id="KW-0732">Signal</keyword>
<keyword evidence="16" id="KW-1185">Reference proteome</keyword>
<dbReference type="InterPro" id="IPR050467">
    <property type="entry name" value="LRFN"/>
</dbReference>
<dbReference type="Pfam" id="PF00560">
    <property type="entry name" value="LRR_1"/>
    <property type="match status" value="1"/>
</dbReference>
<evidence type="ECO:0000256" key="12">
    <source>
        <dbReference type="SAM" id="MobiDB-lite"/>
    </source>
</evidence>
<dbReference type="Pfam" id="PF07679">
    <property type="entry name" value="I-set"/>
    <property type="match status" value="2"/>
</dbReference>
<dbReference type="FunFam" id="3.80.10.10:FF:000040">
    <property type="entry name" value="Leucine rich repeats and immunoglobulin like domains 2"/>
    <property type="match status" value="1"/>
</dbReference>
<dbReference type="Pfam" id="PF13855">
    <property type="entry name" value="LRR_8"/>
    <property type="match status" value="3"/>
</dbReference>
<evidence type="ECO:0000256" key="7">
    <source>
        <dbReference type="ARBA" id="ARBA00022989"/>
    </source>
</evidence>
<comment type="caution">
    <text evidence="15">The sequence shown here is derived from an EMBL/GenBank/DDBJ whole genome shotgun (WGS) entry which is preliminary data.</text>
</comment>
<evidence type="ECO:0000256" key="5">
    <source>
        <dbReference type="ARBA" id="ARBA00022729"/>
    </source>
</evidence>
<evidence type="ECO:0000256" key="6">
    <source>
        <dbReference type="ARBA" id="ARBA00022737"/>
    </source>
</evidence>
<keyword evidence="4 13" id="KW-0812">Transmembrane</keyword>
<dbReference type="FunFam" id="3.80.10.10:FF:000023">
    <property type="entry name" value="Leucine rich repeats and immunoglobulin like domains 3"/>
    <property type="match status" value="1"/>
</dbReference>
<feature type="domain" description="Ig-like" evidence="14">
    <location>
        <begin position="703"/>
        <end position="803"/>
    </location>
</feature>
<dbReference type="PROSITE" id="PS50835">
    <property type="entry name" value="IG_LIKE"/>
    <property type="match status" value="3"/>
</dbReference>
<dbReference type="SUPFAM" id="SSF48726">
    <property type="entry name" value="Immunoglobulin"/>
    <property type="match status" value="3"/>
</dbReference>
<dbReference type="Pfam" id="PF01463">
    <property type="entry name" value="LRRCT"/>
    <property type="match status" value="1"/>
</dbReference>
<reference evidence="15" key="1">
    <citation type="submission" date="2023-03" db="EMBL/GenBank/DDBJ databases">
        <title>Electrophorus voltai genome.</title>
        <authorList>
            <person name="Bian C."/>
        </authorList>
    </citation>
    <scope>NUCLEOTIDE SEQUENCE</scope>
    <source>
        <strain evidence="15">CB-2022</strain>
        <tissue evidence="15">Muscle</tissue>
    </source>
</reference>
<comment type="subcellular location">
    <subcellularLocation>
        <location evidence="1">Cell membrane</location>
        <topology evidence="1">Single-pass type I membrane protein</topology>
    </subcellularLocation>
</comment>
<evidence type="ECO:0000256" key="13">
    <source>
        <dbReference type="SAM" id="Phobius"/>
    </source>
</evidence>
<dbReference type="SMART" id="SM00365">
    <property type="entry name" value="LRR_SD22"/>
    <property type="match status" value="5"/>
</dbReference>
<dbReference type="InterPro" id="IPR007110">
    <property type="entry name" value="Ig-like_dom"/>
</dbReference>
<gene>
    <name evidence="15" type="ORF">P4O66_006404</name>
</gene>
<dbReference type="SUPFAM" id="SSF52058">
    <property type="entry name" value="L domain-like"/>
    <property type="match status" value="2"/>
</dbReference>
<feature type="region of interest" description="Disordered" evidence="12">
    <location>
        <begin position="1217"/>
        <end position="1239"/>
    </location>
</feature>
<feature type="domain" description="Ig-like" evidence="14">
    <location>
        <begin position="902"/>
        <end position="988"/>
    </location>
</feature>
<evidence type="ECO:0000256" key="8">
    <source>
        <dbReference type="ARBA" id="ARBA00023136"/>
    </source>
</evidence>
<dbReference type="PANTHER" id="PTHR45842">
    <property type="entry name" value="SYNAPTIC ADHESION-LIKE MOLECULE SALM"/>
    <property type="match status" value="1"/>
</dbReference>
<keyword evidence="2" id="KW-1003">Cell membrane</keyword>
<dbReference type="Gene3D" id="3.80.10.10">
    <property type="entry name" value="Ribonuclease Inhibitor"/>
    <property type="match status" value="2"/>
</dbReference>
<keyword evidence="6" id="KW-0677">Repeat</keyword>
<dbReference type="Proteomes" id="UP001239994">
    <property type="component" value="Unassembled WGS sequence"/>
</dbReference>
<dbReference type="PANTHER" id="PTHR45842:SF24">
    <property type="entry name" value="LEUCINE-RICH REPEATS AND IMMUNOGLOBULIN-LIKE DOMAINS 1"/>
    <property type="match status" value="1"/>
</dbReference>
<feature type="domain" description="Ig-like" evidence="14">
    <location>
        <begin position="808"/>
        <end position="897"/>
    </location>
</feature>
<keyword evidence="8 13" id="KW-0472">Membrane</keyword>
<dbReference type="FunFam" id="2.60.40.10:FF:000224">
    <property type="entry name" value="Leucine rich repeats and immunoglobulin like domains 3"/>
    <property type="match status" value="1"/>
</dbReference>
<dbReference type="InterPro" id="IPR003599">
    <property type="entry name" value="Ig_sub"/>
</dbReference>
<dbReference type="InterPro" id="IPR003598">
    <property type="entry name" value="Ig_sub2"/>
</dbReference>
<evidence type="ECO:0000256" key="3">
    <source>
        <dbReference type="ARBA" id="ARBA00022614"/>
    </source>
</evidence>
<keyword evidence="3" id="KW-0433">Leucine-rich repeat</keyword>
<evidence type="ECO:0000259" key="14">
    <source>
        <dbReference type="PROSITE" id="PS50835"/>
    </source>
</evidence>
<keyword evidence="9" id="KW-1015">Disulfide bond</keyword>
<dbReference type="InterPro" id="IPR001611">
    <property type="entry name" value="Leu-rich_rpt"/>
</dbReference>
<evidence type="ECO:0000256" key="9">
    <source>
        <dbReference type="ARBA" id="ARBA00023157"/>
    </source>
</evidence>
<evidence type="ECO:0000256" key="4">
    <source>
        <dbReference type="ARBA" id="ARBA00022692"/>
    </source>
</evidence>
<evidence type="ECO:0000256" key="2">
    <source>
        <dbReference type="ARBA" id="ARBA00022475"/>
    </source>
</evidence>
<dbReference type="InterPro" id="IPR013783">
    <property type="entry name" value="Ig-like_fold"/>
</dbReference>
<dbReference type="SMART" id="SM00369">
    <property type="entry name" value="LRR_TYP"/>
    <property type="match status" value="13"/>
</dbReference>
<dbReference type="PRINTS" id="PR00019">
    <property type="entry name" value="LEURICHRPT"/>
</dbReference>
<evidence type="ECO:0000256" key="10">
    <source>
        <dbReference type="ARBA" id="ARBA00023180"/>
    </source>
</evidence>
<evidence type="ECO:0000256" key="11">
    <source>
        <dbReference type="ARBA" id="ARBA00023319"/>
    </source>
</evidence>
<dbReference type="InterPro" id="IPR003591">
    <property type="entry name" value="Leu-rich_rpt_typical-subtyp"/>
</dbReference>
<dbReference type="FunFam" id="2.60.40.10:FF:000150">
    <property type="entry name" value="Leucine rich repeats and immunoglobulin like domains 3"/>
    <property type="match status" value="1"/>
</dbReference>
<dbReference type="EMBL" id="JAROKS010000011">
    <property type="protein sequence ID" value="KAK1799886.1"/>
    <property type="molecule type" value="Genomic_DNA"/>
</dbReference>
<sequence length="1239" mass="135555">MTVPNLSPKCSQHRDLTVPNLSPTCSQHRDLTVPNLSPTYFQHGDMTVPNLSPKCSQHRDLTVPNLSPTCSQHRDMTVPNLSSTYSQHRDMTVPNLSPKCSQHRDLTVPNLSPTCSQHRDMTVPNLSSTYSQHRDMTVPNLSPTYSQHRDMTVPNLSPKCSQHRDLTVPNLSPMCSQHRDLPVPNLSLTCSHDSVHELELFPVCGPEDTERTGYKMAAALGHIGSFYAFYLILCLKLLIIDALSTDVSCSQNCTCTIDTTDCSNMKLTQIPTDLPERTVRVNLSHNKLAVADMNILSSLPNLREVRLEHNELTSLPVFGDGPLAITSLSLHHNKISSVQGSRLQTLRDLLTLDLSNNDLMDLREHCFPPGLHIRELLLSNNKIVHLEFGTFRNLASTLQVLKLSRNRLTQLPVKGLELPRLTQLDLSRNRLRLIEGLTFQGLSSLEVLKLQKNNISRLTDGAFWGLAHMRVLHLDYNNLTEVNSGSLYGLESLQHLHLSNNSISTFNPEGWAFCDRLRELHLAHNNLTKLSEGSFVKLVNLQSLRLSHNSLSHIAEGAFRGLSALRLLELDHNDLSGAIEDATGAFVGLESLRTLTLCGNRIKSVARKAFSGLEALQHLNLRDNVIRTIQPDTFSKMKDLHSLEIQSDSFLCDCQLSWFPEWLVTQGLQAGVQATCAHPSSLQGTSVFQAPPQSFVCDDLAKPHITAHPVATSAVVGEDVRLTCAAVSGSTSVPVTLAWRKDQEALEHAEVETRAQPRAPDGAVTDYTAILHLRSVAFQHEGRYQCVVSNHFGSAYSNKARLSVSVLPSFVKTPRDVTVRTGAKARLECAARGHPPPQVAWQKDGGTDFPAARERRMQVMPDDDVFFIMDVKPEDTGVYSCTARNTAGTVSANVTLAVLETPHLAQGMEDRSVVVGETVALQCKALGSPPPRIAWLRGEESLRPSDRYHFTPGSQLLVISGAALEDAGRYTCVMSNPLGTERAHCQLSVLQRSGGACSPHAGPTAVTVGIVVITVVSSIVATSLVWVCIIYQTRKKSEECSINTDETIIPPDVPSYLSSQGTLSERQDMCIRVESSGGPQAHAHRHSNGGLHFPIVCADCMENCTGYSRPSGYLPQVTPPTSGPEYQQTQTPSTCASHRVGDMHCNGTPAFPSNHNTASVASHTKHSDGTGCLADRAGVVSSFPSLDDTQHHSVPTPPTPARTAVLCASELTKTLLPRDRTHTSRACPSEGSPLRRASD</sequence>
<dbReference type="AlphaFoldDB" id="A0AAD8ZKN0"/>
<dbReference type="PROSITE" id="PS51450">
    <property type="entry name" value="LRR"/>
    <property type="match status" value="4"/>
</dbReference>
<dbReference type="InterPro" id="IPR036179">
    <property type="entry name" value="Ig-like_dom_sf"/>
</dbReference>
<organism evidence="15 16">
    <name type="scientific">Electrophorus voltai</name>
    <dbReference type="NCBI Taxonomy" id="2609070"/>
    <lineage>
        <taxon>Eukaryota</taxon>
        <taxon>Metazoa</taxon>
        <taxon>Chordata</taxon>
        <taxon>Craniata</taxon>
        <taxon>Vertebrata</taxon>
        <taxon>Euteleostomi</taxon>
        <taxon>Actinopterygii</taxon>
        <taxon>Neopterygii</taxon>
        <taxon>Teleostei</taxon>
        <taxon>Ostariophysi</taxon>
        <taxon>Gymnotiformes</taxon>
        <taxon>Gymnotoidei</taxon>
        <taxon>Gymnotidae</taxon>
        <taxon>Electrophorus</taxon>
    </lineage>
</organism>
<feature type="transmembrane region" description="Helical" evidence="13">
    <location>
        <begin position="1006"/>
        <end position="1031"/>
    </location>
</feature>